<evidence type="ECO:0000313" key="1">
    <source>
        <dbReference type="EMBL" id="QVL30947.1"/>
    </source>
</evidence>
<dbReference type="RefSeq" id="WP_213494829.1">
    <property type="nucleotide sequence ID" value="NZ_CP074694.1"/>
</dbReference>
<dbReference type="KEGG" id="tsph:KIH39_19125"/>
<dbReference type="AlphaFoldDB" id="A0A8E6B418"/>
<proteinExistence type="predicted"/>
<dbReference type="Proteomes" id="UP000676194">
    <property type="component" value="Chromosome"/>
</dbReference>
<reference evidence="1" key="1">
    <citation type="submission" date="2021-05" db="EMBL/GenBank/DDBJ databases">
        <title>Complete genome sequence of the cellulolytic planctomycete Telmatocola sphagniphila SP2T and characterization of the first cellulase from planctomycetes.</title>
        <authorList>
            <person name="Rakitin A.L."/>
            <person name="Beletsky A.V."/>
            <person name="Naumoff D.G."/>
            <person name="Kulichevskaya I.S."/>
            <person name="Mardanov A.V."/>
            <person name="Ravin N.V."/>
            <person name="Dedysh S.N."/>
        </authorList>
    </citation>
    <scope>NUCLEOTIDE SEQUENCE</scope>
    <source>
        <strain evidence="1">SP2T</strain>
    </source>
</reference>
<dbReference type="EMBL" id="CP074694">
    <property type="protein sequence ID" value="QVL30947.1"/>
    <property type="molecule type" value="Genomic_DNA"/>
</dbReference>
<gene>
    <name evidence="1" type="ORF">KIH39_19125</name>
</gene>
<accession>A0A8E6B418</accession>
<evidence type="ECO:0000313" key="2">
    <source>
        <dbReference type="Proteomes" id="UP000676194"/>
    </source>
</evidence>
<organism evidence="1 2">
    <name type="scientific">Telmatocola sphagniphila</name>
    <dbReference type="NCBI Taxonomy" id="1123043"/>
    <lineage>
        <taxon>Bacteria</taxon>
        <taxon>Pseudomonadati</taxon>
        <taxon>Planctomycetota</taxon>
        <taxon>Planctomycetia</taxon>
        <taxon>Gemmatales</taxon>
        <taxon>Gemmataceae</taxon>
    </lineage>
</organism>
<protein>
    <submittedName>
        <fullName evidence="1">Uncharacterized protein</fullName>
    </submittedName>
</protein>
<sequence>MNFLYESESGTRLEGPSISNLNELLSLLDGKRNSYAYLTRSDGSYVQVGGGPTDFTVEEREIFPDGSFRHKKATLPGNDKKECRLTIGGMSVSVRADQLLNLALVQQIFHTFRHGIKTSDSLLWEDMTAMFQ</sequence>
<keyword evidence="2" id="KW-1185">Reference proteome</keyword>
<name>A0A8E6B418_9BACT</name>